<dbReference type="InterPro" id="IPR018973">
    <property type="entry name" value="MZB"/>
</dbReference>
<dbReference type="RefSeq" id="WP_219875890.1">
    <property type="nucleotide sequence ID" value="NZ_JAHYXK010000002.1"/>
</dbReference>
<evidence type="ECO:0000313" key="2">
    <source>
        <dbReference type="EMBL" id="MBW7465997.1"/>
    </source>
</evidence>
<organism evidence="2 3">
    <name type="scientific">Pontibacter aydingkolensis</name>
    <dbReference type="NCBI Taxonomy" id="1911536"/>
    <lineage>
        <taxon>Bacteria</taxon>
        <taxon>Pseudomonadati</taxon>
        <taxon>Bacteroidota</taxon>
        <taxon>Cytophagia</taxon>
        <taxon>Cytophagales</taxon>
        <taxon>Hymenobacteraceae</taxon>
        <taxon>Pontibacter</taxon>
    </lineage>
</organism>
<comment type="caution">
    <text evidence="2">The sequence shown here is derived from an EMBL/GenBank/DDBJ whole genome shotgun (WGS) entry which is preliminary data.</text>
</comment>
<evidence type="ECO:0000259" key="1">
    <source>
        <dbReference type="Pfam" id="PF09369"/>
    </source>
</evidence>
<reference evidence="2 3" key="1">
    <citation type="journal article" date="2016" name="Int. J. Syst. Evol. Microbiol.">
        <title>Pontibacter aydingkolensis sp. nov., isolated from soil of a salt lake.</title>
        <authorList>
            <person name="Osman G."/>
            <person name="Zhang T."/>
            <person name="Lou K."/>
            <person name="Gao Y."/>
            <person name="Chang W."/>
            <person name="Lin Q."/>
            <person name="Yang H.M."/>
            <person name="Huo X.D."/>
            <person name="Wang N."/>
        </authorList>
    </citation>
    <scope>NUCLEOTIDE SEQUENCE [LARGE SCALE GENOMIC DNA]</scope>
    <source>
        <strain evidence="2 3">KACC 19255</strain>
    </source>
</reference>
<evidence type="ECO:0000313" key="3">
    <source>
        <dbReference type="Proteomes" id="UP000813018"/>
    </source>
</evidence>
<dbReference type="InterPro" id="IPR047721">
    <property type="entry name" value="DrmB"/>
</dbReference>
<protein>
    <submittedName>
        <fullName evidence="2">DUF1998 domain-containing protein</fullName>
    </submittedName>
</protein>
<gene>
    <name evidence="2" type="ORF">K0O23_02885</name>
</gene>
<keyword evidence="3" id="KW-1185">Reference proteome</keyword>
<dbReference type="Proteomes" id="UP000813018">
    <property type="component" value="Unassembled WGS sequence"/>
</dbReference>
<dbReference type="NCBIfam" id="NF038324">
    <property type="entry name" value="DrmB_fam"/>
    <property type="match status" value="1"/>
</dbReference>
<name>A0ABS7CQ73_9BACT</name>
<sequence>MVLNKSNQANESLSQYKLLSAYGGAGSILHTQYGSIIVSCIEEWGFLKVAREVINDLHPQDDKDRELAKNGLKRSKDWRLLKDLKSRKKLPNLDSLILIPNIEVNEYSNKIQNEGTSLAINSTFMPKNFIDEYTKTLKPYKKWYAEWQEAVNHNLNDLNFFFPPKRVLKEKGGDEARIIRDRNNNPIGFPLKQDNVVLICEGGHISTFPWQRYLRWKRENAIMQQEGPINLFGTASCCGNSDIRIKDNQGNTAGFDGKFLSCNNVGCDGGVSLKGLFNIKVKCSGHKPWEAETGENLYFSGHNAARNQDPPTEPCDKIMKVVLTTGNNLYFSRNISSIYIPELLYQDYSLEIYKLLEKTAQELLEEGELEESEIIPEAIREVGALKDNTNIKFRKHPLWDATVGTFINGLPVNENDLEKDVDQLTRDIQFRNKEFNIFVSMSDDKINIDKDRLFVKDVTENLTKDISVFFRKVLRIDQLMLTTTQLDFSRDRPIDADAAGTVTPKNIFKSLSPFVEVYPAVESFGEGIFFAFDEAQIEQSFTDSRYLDMFSKLLDEFGQASQDYAIANEMPLYITHTFSHLIMRELEFQCGYPTASLSERLYISKEEDTKMYGVLIYTSEGAEGSMGGLIAQTRKDNLNLLIKRALERATICSSDPLCWESDGQGLFELNLASCFSCGLVSETSCEKRNMFLDRRILVDEEFGLFRQIIYPKIEQDHI</sequence>
<dbReference type="EMBL" id="JAHYXK010000002">
    <property type="protein sequence ID" value="MBW7465997.1"/>
    <property type="molecule type" value="Genomic_DNA"/>
</dbReference>
<proteinExistence type="predicted"/>
<feature type="domain" description="MrfA-like Zn-binding" evidence="1">
    <location>
        <begin position="578"/>
        <end position="677"/>
    </location>
</feature>
<accession>A0ABS7CQ73</accession>
<dbReference type="Pfam" id="PF09369">
    <property type="entry name" value="MZB"/>
    <property type="match status" value="1"/>
</dbReference>